<evidence type="ECO:0000313" key="5">
    <source>
        <dbReference type="EMBL" id="WOS39909.1"/>
    </source>
</evidence>
<evidence type="ECO:0000256" key="3">
    <source>
        <dbReference type="SAM" id="MobiDB-lite"/>
    </source>
</evidence>
<evidence type="ECO:0000256" key="1">
    <source>
        <dbReference type="ARBA" id="ARBA00010873"/>
    </source>
</evidence>
<protein>
    <submittedName>
        <fullName evidence="5">MobQ family relaxase</fullName>
    </submittedName>
</protein>
<feature type="region of interest" description="Disordered" evidence="3">
    <location>
        <begin position="483"/>
        <end position="514"/>
    </location>
</feature>
<proteinExistence type="inferred from homology"/>
<accession>A0ABZ0JJC8</accession>
<dbReference type="NCBIfam" id="NF041496">
    <property type="entry name" value="MobQ"/>
    <property type="match status" value="1"/>
</dbReference>
<reference evidence="5 6" key="1">
    <citation type="submission" date="2023-05" db="EMBL/GenBank/DDBJ databases">
        <title>Xanthomonas rydalmerenesis sp. nov., a novel Xanthomonas species isolated from Fragaria x ananassa.</title>
        <authorList>
            <person name="McKnight D.J.E."/>
            <person name="Wong-Bajracharya J."/>
            <person name="Okoh E.B."/>
            <person name="Snijders F."/>
            <person name="Lidbetter F."/>
            <person name="Webster J."/>
            <person name="Djordjevic S.P."/>
            <person name="Bogema D.R."/>
            <person name="Chapman T.A."/>
        </authorList>
    </citation>
    <scope>NUCLEOTIDE SEQUENCE [LARGE SCALE GENOMIC DNA]</scope>
    <source>
        <strain evidence="5 6">DAR34883</strain>
    </source>
</reference>
<dbReference type="Gene3D" id="3.30.930.30">
    <property type="match status" value="1"/>
</dbReference>
<evidence type="ECO:0000313" key="6">
    <source>
        <dbReference type="Proteomes" id="UP001302020"/>
    </source>
</evidence>
<feature type="region of interest" description="Disordered" evidence="3">
    <location>
        <begin position="265"/>
        <end position="284"/>
    </location>
</feature>
<name>A0ABZ0JJC8_9XANT</name>
<organism evidence="5 6">
    <name type="scientific">Xanthomonas rydalmerensis</name>
    <dbReference type="NCBI Taxonomy" id="3046274"/>
    <lineage>
        <taxon>Bacteria</taxon>
        <taxon>Pseudomonadati</taxon>
        <taxon>Pseudomonadota</taxon>
        <taxon>Gammaproteobacteria</taxon>
        <taxon>Lysobacterales</taxon>
        <taxon>Lysobacteraceae</taxon>
        <taxon>Xanthomonas</taxon>
    </lineage>
</organism>
<keyword evidence="2" id="KW-0184">Conjugation</keyword>
<dbReference type="Proteomes" id="UP001302020">
    <property type="component" value="Chromosome"/>
</dbReference>
<gene>
    <name evidence="5" type="primary">mobQ</name>
    <name evidence="5" type="ORF">QN243_16020</name>
</gene>
<evidence type="ECO:0000259" key="4">
    <source>
        <dbReference type="Pfam" id="PF03389"/>
    </source>
</evidence>
<feature type="domain" description="MobA/MobL protein" evidence="4">
    <location>
        <begin position="17"/>
        <end position="233"/>
    </location>
</feature>
<keyword evidence="6" id="KW-1185">Reference proteome</keyword>
<evidence type="ECO:0000256" key="2">
    <source>
        <dbReference type="ARBA" id="ARBA00022971"/>
    </source>
</evidence>
<comment type="similarity">
    <text evidence="1">Belongs to the MobA/MobL family.</text>
</comment>
<dbReference type="RefSeq" id="WP_317843646.1">
    <property type="nucleotide sequence ID" value="NZ_CP126170.1"/>
</dbReference>
<sequence length="514" mass="56826">MAIFHTSIKIFSRSRGQSALAAAAYRGGLLIADLLTGQQHDYRRRSGVVQSFCLAPPDAPEWAFDPQELWAIAEAAERRKDSTVAREFEVSLPHELSDEQRAQLAFVIADALVDRYGFAVQASLHSPRTPDGLNHHVHILATTRRIGPEGFGDKTRELDVGPSGKAQVQWIREMIATMTNAHLEAAGITSTIDHRSLAEQARSAMERGDDLAAAALSREPTQHLGKSAAALARKGVATDRASKNEQIAEDNKEHYEYLVRKAGLAGKPAPSPTQEEAPARGGRILNSDTAGLPAGLEMRGVSGVRLQHLLLSSHGLPEQQAPVSLAERIVDALRDLEEIARARADLAMERTRDALSWAQRQLSLQGETIELRQWITKAVIQVRALKCLIINRARRLLNVKSATKLHHIAEQEWERFNSDYPLDSTVYSRPEWTQRRGRRLSVLEKRTAELKLAQERAAEQELSLIDSEIAKKAELLKAMPYPPQGQVLKPVAPQSLESDASAPRPRVPRGPTLH</sequence>
<dbReference type="Pfam" id="PF03389">
    <property type="entry name" value="MobA_MobL"/>
    <property type="match status" value="1"/>
</dbReference>
<dbReference type="EMBL" id="CP126172">
    <property type="protein sequence ID" value="WOS39909.1"/>
    <property type="molecule type" value="Genomic_DNA"/>
</dbReference>
<dbReference type="InterPro" id="IPR005053">
    <property type="entry name" value="MobA_MobL"/>
</dbReference>